<evidence type="ECO:0000256" key="3">
    <source>
        <dbReference type="ARBA" id="ARBA00011063"/>
    </source>
</evidence>
<comment type="catalytic activity">
    <reaction evidence="1">
        <text>a phosphate monoester + H2O = an alcohol + phosphate</text>
        <dbReference type="Rhea" id="RHEA:15017"/>
        <dbReference type="ChEBI" id="CHEBI:15377"/>
        <dbReference type="ChEBI" id="CHEBI:30879"/>
        <dbReference type="ChEBI" id="CHEBI:43474"/>
        <dbReference type="ChEBI" id="CHEBI:67140"/>
        <dbReference type="EC" id="3.1.3.2"/>
    </reaction>
</comment>
<dbReference type="SMART" id="SM00226">
    <property type="entry name" value="LMWPc"/>
    <property type="match status" value="1"/>
</dbReference>
<evidence type="ECO:0000256" key="1">
    <source>
        <dbReference type="ARBA" id="ARBA00000032"/>
    </source>
</evidence>
<dbReference type="GO" id="GO:0003993">
    <property type="term" value="F:acid phosphatase activity"/>
    <property type="evidence" value="ECO:0007669"/>
    <property type="project" value="UniProtKB-EC"/>
</dbReference>
<evidence type="ECO:0000313" key="10">
    <source>
        <dbReference type="EMBL" id="GMM33564.1"/>
    </source>
</evidence>
<dbReference type="PRINTS" id="PR00719">
    <property type="entry name" value="LMWPTPASE"/>
</dbReference>
<comment type="subcellular location">
    <subcellularLocation>
        <location evidence="2">Cytoplasm</location>
    </subcellularLocation>
</comment>
<dbReference type="PANTHER" id="PTHR11717">
    <property type="entry name" value="LOW MOLECULAR WEIGHT PROTEIN TYROSINE PHOSPHATASE"/>
    <property type="match status" value="1"/>
</dbReference>
<dbReference type="GO" id="GO:0005737">
    <property type="term" value="C:cytoplasm"/>
    <property type="evidence" value="ECO:0007669"/>
    <property type="project" value="UniProtKB-SubCell"/>
</dbReference>
<comment type="caution">
    <text evidence="10">The sequence shown here is derived from an EMBL/GenBank/DDBJ whole genome shotgun (WGS) entry which is preliminary data.</text>
</comment>
<dbReference type="InterPro" id="IPR023485">
    <property type="entry name" value="Ptyr_pPase"/>
</dbReference>
<dbReference type="RefSeq" id="XP_064850564.1">
    <property type="nucleotide sequence ID" value="XM_064994492.1"/>
</dbReference>
<dbReference type="PANTHER" id="PTHR11717:SF7">
    <property type="entry name" value="LOW MOLECULAR WEIGHT PHOSPHOTYROSINE PROTEIN PHOSPHATASE"/>
    <property type="match status" value="1"/>
</dbReference>
<proteinExistence type="inferred from homology"/>
<feature type="active site" evidence="8">
    <location>
        <position position="46"/>
    </location>
</feature>
<dbReference type="InterPro" id="IPR050438">
    <property type="entry name" value="LMW_PTPase"/>
</dbReference>
<dbReference type="SUPFAM" id="SSF52788">
    <property type="entry name" value="Phosphotyrosine protein phosphatases I"/>
    <property type="match status" value="1"/>
</dbReference>
<keyword evidence="11" id="KW-1185">Reference proteome</keyword>
<comment type="catalytic activity">
    <reaction evidence="7">
        <text>O-phospho-L-tyrosyl-[protein] + H2O = L-tyrosyl-[protein] + phosphate</text>
        <dbReference type="Rhea" id="RHEA:10684"/>
        <dbReference type="Rhea" id="RHEA-COMP:10136"/>
        <dbReference type="Rhea" id="RHEA-COMP:20101"/>
        <dbReference type="ChEBI" id="CHEBI:15377"/>
        <dbReference type="ChEBI" id="CHEBI:43474"/>
        <dbReference type="ChEBI" id="CHEBI:46858"/>
        <dbReference type="ChEBI" id="CHEBI:61978"/>
        <dbReference type="EC" id="3.1.3.48"/>
    </reaction>
</comment>
<evidence type="ECO:0000256" key="8">
    <source>
        <dbReference type="PIRSR" id="PIRSR617867-1"/>
    </source>
</evidence>
<dbReference type="InterPro" id="IPR036196">
    <property type="entry name" value="Ptyr_pPase_sf"/>
</dbReference>
<dbReference type="FunFam" id="3.40.50.2300:FF:000105">
    <property type="entry name" value="Low molecular weight phosphotyrosine protein"/>
    <property type="match status" value="1"/>
</dbReference>
<evidence type="ECO:0000259" key="9">
    <source>
        <dbReference type="SMART" id="SM00226"/>
    </source>
</evidence>
<evidence type="ECO:0000256" key="6">
    <source>
        <dbReference type="ARBA" id="ARBA00022912"/>
    </source>
</evidence>
<accession>A0AAV5QFQ3</accession>
<dbReference type="GO" id="GO:0004725">
    <property type="term" value="F:protein tyrosine phosphatase activity"/>
    <property type="evidence" value="ECO:0007669"/>
    <property type="project" value="UniProtKB-EC"/>
</dbReference>
<gene>
    <name evidence="10" type="ORF">DASC09_008890</name>
</gene>
<dbReference type="Proteomes" id="UP001360560">
    <property type="component" value="Unassembled WGS sequence"/>
</dbReference>
<dbReference type="GeneID" id="90071543"/>
<dbReference type="EMBL" id="BTFZ01000002">
    <property type="protein sequence ID" value="GMM33564.1"/>
    <property type="molecule type" value="Genomic_DNA"/>
</dbReference>
<sequence>MFKVVTLCDDDNPISGENLTHPITMSVAEEEKQLSVAFVCSGNICRSTMAEGVFTHMVKQRGLADHFPKIDSFGTNRYHTGDSPDHRTTKVLKKNKISYSHRAQTIKKTDFACFDYLFGMDGYHVSSLNRMKPKDSDCKVMLFGQYNDRSITGLDDEVRDPWYDSDDEGFEECYKQVTYFSKKFLDEQFGA</sequence>
<dbReference type="AlphaFoldDB" id="A0AAV5QFQ3"/>
<keyword evidence="5" id="KW-0378">Hydrolase</keyword>
<dbReference type="InterPro" id="IPR017867">
    <property type="entry name" value="Tyr_phospatase_low_mol_wt"/>
</dbReference>
<evidence type="ECO:0000256" key="2">
    <source>
        <dbReference type="ARBA" id="ARBA00004496"/>
    </source>
</evidence>
<keyword evidence="4" id="KW-0963">Cytoplasm</keyword>
<evidence type="ECO:0000313" key="11">
    <source>
        <dbReference type="Proteomes" id="UP001360560"/>
    </source>
</evidence>
<dbReference type="Pfam" id="PF01451">
    <property type="entry name" value="LMWPc"/>
    <property type="match status" value="1"/>
</dbReference>
<keyword evidence="6" id="KW-0904">Protein phosphatase</keyword>
<dbReference type="CDD" id="cd16343">
    <property type="entry name" value="LMWPTP"/>
    <property type="match status" value="1"/>
</dbReference>
<protein>
    <submittedName>
        <fullName evidence="10">Tyrosine protein phosphatase</fullName>
    </submittedName>
</protein>
<feature type="active site" description="Proton donor" evidence="8">
    <location>
        <position position="160"/>
    </location>
</feature>
<dbReference type="Gene3D" id="3.40.50.2300">
    <property type="match status" value="1"/>
</dbReference>
<evidence type="ECO:0000256" key="4">
    <source>
        <dbReference type="ARBA" id="ARBA00022490"/>
    </source>
</evidence>
<evidence type="ECO:0000256" key="7">
    <source>
        <dbReference type="ARBA" id="ARBA00051722"/>
    </source>
</evidence>
<feature type="active site" description="Nucleophile" evidence="8">
    <location>
        <position position="40"/>
    </location>
</feature>
<comment type="similarity">
    <text evidence="3">Belongs to the low molecular weight phosphotyrosine protein phosphatase family.</text>
</comment>
<name>A0AAV5QFQ3_9ASCO</name>
<organism evidence="10 11">
    <name type="scientific">Saccharomycopsis crataegensis</name>
    <dbReference type="NCBI Taxonomy" id="43959"/>
    <lineage>
        <taxon>Eukaryota</taxon>
        <taxon>Fungi</taxon>
        <taxon>Dikarya</taxon>
        <taxon>Ascomycota</taxon>
        <taxon>Saccharomycotina</taxon>
        <taxon>Saccharomycetes</taxon>
        <taxon>Saccharomycopsidaceae</taxon>
        <taxon>Saccharomycopsis</taxon>
    </lineage>
</organism>
<evidence type="ECO:0000256" key="5">
    <source>
        <dbReference type="ARBA" id="ARBA00022801"/>
    </source>
</evidence>
<reference evidence="10 11" key="1">
    <citation type="journal article" date="2023" name="Elife">
        <title>Identification of key yeast species and microbe-microbe interactions impacting larval growth of Drosophila in the wild.</title>
        <authorList>
            <person name="Mure A."/>
            <person name="Sugiura Y."/>
            <person name="Maeda R."/>
            <person name="Honda K."/>
            <person name="Sakurai N."/>
            <person name="Takahashi Y."/>
            <person name="Watada M."/>
            <person name="Katoh T."/>
            <person name="Gotoh A."/>
            <person name="Gotoh Y."/>
            <person name="Taniguchi I."/>
            <person name="Nakamura K."/>
            <person name="Hayashi T."/>
            <person name="Katayama T."/>
            <person name="Uemura T."/>
            <person name="Hattori Y."/>
        </authorList>
    </citation>
    <scope>NUCLEOTIDE SEQUENCE [LARGE SCALE GENOMIC DNA]</scope>
    <source>
        <strain evidence="10 11">SC-9</strain>
    </source>
</reference>
<feature type="domain" description="Phosphotyrosine protein phosphatase I" evidence="9">
    <location>
        <begin position="34"/>
        <end position="187"/>
    </location>
</feature>